<organism evidence="6 7">
    <name type="scientific">Anaeramoeba ignava</name>
    <name type="common">Anaerobic marine amoeba</name>
    <dbReference type="NCBI Taxonomy" id="1746090"/>
    <lineage>
        <taxon>Eukaryota</taxon>
        <taxon>Metamonada</taxon>
        <taxon>Anaeramoebidae</taxon>
        <taxon>Anaeramoeba</taxon>
    </lineage>
</organism>
<dbReference type="Gene3D" id="3.30.40.10">
    <property type="entry name" value="Zinc/RING finger domain, C3HC4 (zinc finger)"/>
    <property type="match status" value="1"/>
</dbReference>
<evidence type="ECO:0000313" key="7">
    <source>
        <dbReference type="Proteomes" id="UP001149090"/>
    </source>
</evidence>
<evidence type="ECO:0000256" key="4">
    <source>
        <dbReference type="PROSITE-ProRule" id="PRU00091"/>
    </source>
</evidence>
<dbReference type="SUPFAM" id="SSF57903">
    <property type="entry name" value="FYVE/PHD zinc finger"/>
    <property type="match status" value="1"/>
</dbReference>
<sequence length="494" mass="56456">MQINYEENEDYLEDMNEIRELGSKPTVTIAAIVSKDEWLPDDSLQNCLICSSVFTTTKRRHHCRFCGLLICSSCTSKSLDFNLGKTTQPARICDGCRALLSNDSNTEKIPGIMDVAIREGLYSPDEEYDVAKQKRYAGVYFVNLVHDFSKYISVADPNNEIEENETTNQTNFKIQRLSLQTLIKLTYNNERNQEIIRTTPNIFDTLFTVAFSHHQSKHLALELLANISITTISNDLFDPNLRLLSQMKKIPNFILNCKDETAQKPSIRFLYNYLQFCLDERLEFIEEAEFSFLLRIVSVYKTQNPVLTTLALGSISIILSNKKLQHFMISTGGIGLIFQILSDFIHSETRIPLSCLFFATKILWDLVENDENVDSILIYDIRPLLRIVLEVPNAPQIIHHVLNFIMGVSKFPSIEKRFSEDACLVPVIFAIFQPKFPKATKLKALKVVSKLANFVHLKKFLIENQFINFLTVLSSSNDSGIQRLAAEAIQELKK</sequence>
<dbReference type="Gene3D" id="1.25.10.10">
    <property type="entry name" value="Leucine-rich Repeat Variant"/>
    <property type="match status" value="1"/>
</dbReference>
<dbReference type="InterPro" id="IPR016024">
    <property type="entry name" value="ARM-type_fold"/>
</dbReference>
<dbReference type="InterPro" id="IPR000306">
    <property type="entry name" value="Znf_FYVE"/>
</dbReference>
<keyword evidence="2 4" id="KW-0863">Zinc-finger</keyword>
<gene>
    <name evidence="6" type="ORF">M0811_14342</name>
</gene>
<dbReference type="InterPro" id="IPR052113">
    <property type="entry name" value="FYVE-type_Zinc_Finger"/>
</dbReference>
<dbReference type="GO" id="GO:0008270">
    <property type="term" value="F:zinc ion binding"/>
    <property type="evidence" value="ECO:0007669"/>
    <property type="project" value="UniProtKB-KW"/>
</dbReference>
<accession>A0A9Q0LWP0</accession>
<dbReference type="SUPFAM" id="SSF48371">
    <property type="entry name" value="ARM repeat"/>
    <property type="match status" value="1"/>
</dbReference>
<dbReference type="InterPro" id="IPR011989">
    <property type="entry name" value="ARM-like"/>
</dbReference>
<dbReference type="PANTHER" id="PTHR39490:SF8">
    <property type="entry name" value="ZINC FINGER FYVE DOMAIN-CONTAINING PROTEIN 21"/>
    <property type="match status" value="1"/>
</dbReference>
<dbReference type="InterPro" id="IPR017455">
    <property type="entry name" value="Znf_FYVE-rel"/>
</dbReference>
<evidence type="ECO:0000256" key="2">
    <source>
        <dbReference type="ARBA" id="ARBA00022771"/>
    </source>
</evidence>
<evidence type="ECO:0000256" key="3">
    <source>
        <dbReference type="ARBA" id="ARBA00022833"/>
    </source>
</evidence>
<evidence type="ECO:0000259" key="5">
    <source>
        <dbReference type="PROSITE" id="PS50178"/>
    </source>
</evidence>
<dbReference type="OrthoDB" id="660555at2759"/>
<keyword evidence="1" id="KW-0479">Metal-binding</keyword>
<proteinExistence type="predicted"/>
<dbReference type="SMART" id="SM00064">
    <property type="entry name" value="FYVE"/>
    <property type="match status" value="1"/>
</dbReference>
<evidence type="ECO:0000313" key="6">
    <source>
        <dbReference type="EMBL" id="KAJ5079924.1"/>
    </source>
</evidence>
<dbReference type="EMBL" id="JAPDFW010000021">
    <property type="protein sequence ID" value="KAJ5079924.1"/>
    <property type="molecule type" value="Genomic_DNA"/>
</dbReference>
<dbReference type="PANTHER" id="PTHR39490">
    <property type="entry name" value="ARRESTIN DOMAIN-CONTAINING PROTEIN D"/>
    <property type="match status" value="1"/>
</dbReference>
<evidence type="ECO:0000256" key="1">
    <source>
        <dbReference type="ARBA" id="ARBA00022723"/>
    </source>
</evidence>
<dbReference type="OMA" id="QPARICD"/>
<dbReference type="AlphaFoldDB" id="A0A9Q0LWP0"/>
<feature type="domain" description="FYVE-type" evidence="5">
    <location>
        <begin position="41"/>
        <end position="101"/>
    </location>
</feature>
<keyword evidence="7" id="KW-1185">Reference proteome</keyword>
<dbReference type="PROSITE" id="PS50178">
    <property type="entry name" value="ZF_FYVE"/>
    <property type="match status" value="1"/>
</dbReference>
<name>A0A9Q0LWP0_ANAIG</name>
<dbReference type="Pfam" id="PF01363">
    <property type="entry name" value="FYVE"/>
    <property type="match status" value="1"/>
</dbReference>
<dbReference type="InterPro" id="IPR013083">
    <property type="entry name" value="Znf_RING/FYVE/PHD"/>
</dbReference>
<dbReference type="Proteomes" id="UP001149090">
    <property type="component" value="Unassembled WGS sequence"/>
</dbReference>
<protein>
    <submittedName>
        <fullName evidence="6">Zinc finger fyve domain-containing protein</fullName>
    </submittedName>
</protein>
<dbReference type="InterPro" id="IPR011011">
    <property type="entry name" value="Znf_FYVE_PHD"/>
</dbReference>
<comment type="caution">
    <text evidence="6">The sequence shown here is derived from an EMBL/GenBank/DDBJ whole genome shotgun (WGS) entry which is preliminary data.</text>
</comment>
<reference evidence="6" key="1">
    <citation type="submission" date="2022-10" db="EMBL/GenBank/DDBJ databases">
        <title>Novel sulphate-reducing endosymbionts in the free-living metamonad Anaeramoeba.</title>
        <authorList>
            <person name="Jerlstrom-Hultqvist J."/>
            <person name="Cepicka I."/>
            <person name="Gallot-Lavallee L."/>
            <person name="Salas-Leiva D."/>
            <person name="Curtis B.A."/>
            <person name="Zahonova K."/>
            <person name="Pipaliya S."/>
            <person name="Dacks J."/>
            <person name="Roger A.J."/>
        </authorList>
    </citation>
    <scope>NUCLEOTIDE SEQUENCE</scope>
    <source>
        <strain evidence="6">BMAN</strain>
    </source>
</reference>
<keyword evidence="3" id="KW-0862">Zinc</keyword>